<evidence type="ECO:0000313" key="1">
    <source>
        <dbReference type="EMBL" id="EJX02868.1"/>
    </source>
</evidence>
<accession>J9GL26</accession>
<name>J9GL26_9ZZZZ</name>
<dbReference type="AlphaFoldDB" id="J9GL26"/>
<organism evidence="1">
    <name type="scientific">gut metagenome</name>
    <dbReference type="NCBI Taxonomy" id="749906"/>
    <lineage>
        <taxon>unclassified sequences</taxon>
        <taxon>metagenomes</taxon>
        <taxon>organismal metagenomes</taxon>
    </lineage>
</organism>
<comment type="caution">
    <text evidence="1">The sequence shown here is derived from an EMBL/GenBank/DDBJ whole genome shotgun (WGS) entry which is preliminary data.</text>
</comment>
<protein>
    <submittedName>
        <fullName evidence="1">Uncharacterized protein</fullName>
    </submittedName>
</protein>
<gene>
    <name evidence="1" type="ORF">EVA_09028</name>
</gene>
<proteinExistence type="predicted"/>
<dbReference type="EMBL" id="AMCI01002382">
    <property type="protein sequence ID" value="EJX02868.1"/>
    <property type="molecule type" value="Genomic_DNA"/>
</dbReference>
<reference evidence="1" key="1">
    <citation type="journal article" date="2012" name="PLoS ONE">
        <title>Gene sets for utilization of primary and secondary nutrition supplies in the distal gut of endangered iberian lynx.</title>
        <authorList>
            <person name="Alcaide M."/>
            <person name="Messina E."/>
            <person name="Richter M."/>
            <person name="Bargiela R."/>
            <person name="Peplies J."/>
            <person name="Huws S.A."/>
            <person name="Newbold C.J."/>
            <person name="Golyshin P.N."/>
            <person name="Simon M.A."/>
            <person name="Lopez G."/>
            <person name="Yakimov M.M."/>
            <person name="Ferrer M."/>
        </authorList>
    </citation>
    <scope>NUCLEOTIDE SEQUENCE</scope>
</reference>
<sequence length="53" mass="6198">MVEMQAVENERLRKLAVQAEIEADKKIADRKAAVEKSYQLEFLICVFSWNQLN</sequence>